<accession>A0AAE0ZEL4</accession>
<evidence type="ECO:0000313" key="2">
    <source>
        <dbReference type="Proteomes" id="UP001283361"/>
    </source>
</evidence>
<dbReference type="EMBL" id="JAWDGP010004092">
    <property type="protein sequence ID" value="KAK3767959.1"/>
    <property type="molecule type" value="Genomic_DNA"/>
</dbReference>
<gene>
    <name evidence="1" type="ORF">RRG08_049515</name>
</gene>
<dbReference type="Proteomes" id="UP001283361">
    <property type="component" value="Unassembled WGS sequence"/>
</dbReference>
<reference evidence="1" key="1">
    <citation type="journal article" date="2023" name="G3 (Bethesda)">
        <title>A reference genome for the long-term kleptoplast-retaining sea slug Elysia crispata morphotype clarki.</title>
        <authorList>
            <person name="Eastman K.E."/>
            <person name="Pendleton A.L."/>
            <person name="Shaikh M.A."/>
            <person name="Suttiyut T."/>
            <person name="Ogas R."/>
            <person name="Tomko P."/>
            <person name="Gavelis G."/>
            <person name="Widhalm J.R."/>
            <person name="Wisecaver J.H."/>
        </authorList>
    </citation>
    <scope>NUCLEOTIDE SEQUENCE</scope>
    <source>
        <strain evidence="1">ECLA1</strain>
    </source>
</reference>
<organism evidence="1 2">
    <name type="scientific">Elysia crispata</name>
    <name type="common">lettuce slug</name>
    <dbReference type="NCBI Taxonomy" id="231223"/>
    <lineage>
        <taxon>Eukaryota</taxon>
        <taxon>Metazoa</taxon>
        <taxon>Spiralia</taxon>
        <taxon>Lophotrochozoa</taxon>
        <taxon>Mollusca</taxon>
        <taxon>Gastropoda</taxon>
        <taxon>Heterobranchia</taxon>
        <taxon>Euthyneura</taxon>
        <taxon>Panpulmonata</taxon>
        <taxon>Sacoglossa</taxon>
        <taxon>Placobranchoidea</taxon>
        <taxon>Plakobranchidae</taxon>
        <taxon>Elysia</taxon>
    </lineage>
</organism>
<proteinExistence type="predicted"/>
<comment type="caution">
    <text evidence="1">The sequence shown here is derived from an EMBL/GenBank/DDBJ whole genome shotgun (WGS) entry which is preliminary data.</text>
</comment>
<evidence type="ECO:0000313" key="1">
    <source>
        <dbReference type="EMBL" id="KAK3767959.1"/>
    </source>
</evidence>
<keyword evidence="2" id="KW-1185">Reference proteome</keyword>
<name>A0AAE0ZEL4_9GAST</name>
<dbReference type="AlphaFoldDB" id="A0AAE0ZEL4"/>
<protein>
    <submittedName>
        <fullName evidence="1">Uncharacterized protein</fullName>
    </submittedName>
</protein>
<sequence length="70" mass="7822">MYTRSSAAVRARPVDRFRVPQFVVINRPVARQLAARINTVLCFTFGCHDARGFVTGSGQAICLLEPEVRE</sequence>